<sequence length="46" mass="5432">MKKRPPLWLERWRKVRVPSGWREVIKPGISSIGLPIIWPINVLLKS</sequence>
<evidence type="ECO:0000313" key="2">
    <source>
        <dbReference type="EMBL" id="RCR71509.1"/>
    </source>
</evidence>
<dbReference type="Proteomes" id="UP000253383">
    <property type="component" value="Unassembled WGS sequence"/>
</dbReference>
<dbReference type="EMBL" id="QOWE01000001">
    <property type="protein sequence ID" value="RCR71509.1"/>
    <property type="molecule type" value="Genomic_DNA"/>
</dbReference>
<gene>
    <name evidence="2" type="ORF">DUE52_00835</name>
</gene>
<reference evidence="2 3" key="1">
    <citation type="submission" date="2018-07" db="EMBL/GenBank/DDBJ databases">
        <title>Genome analysis of Larkinella rosea.</title>
        <authorList>
            <person name="Zhou Z."/>
            <person name="Wang G."/>
        </authorList>
    </citation>
    <scope>NUCLEOTIDE SEQUENCE [LARGE SCALE GENOMIC DNA]</scope>
    <source>
        <strain evidence="3">zzj9</strain>
    </source>
</reference>
<protein>
    <recommendedName>
        <fullName evidence="1">PSP proline-rich domain-containing protein</fullName>
    </recommendedName>
</protein>
<dbReference type="Pfam" id="PF04046">
    <property type="entry name" value="PSP"/>
    <property type="match status" value="1"/>
</dbReference>
<accession>A0A368JV20</accession>
<dbReference type="InterPro" id="IPR006568">
    <property type="entry name" value="PSP_pro-rich"/>
</dbReference>
<dbReference type="AlphaFoldDB" id="A0A368JV20"/>
<proteinExistence type="predicted"/>
<evidence type="ECO:0000313" key="3">
    <source>
        <dbReference type="Proteomes" id="UP000253383"/>
    </source>
</evidence>
<comment type="caution">
    <text evidence="2">The sequence shown here is derived from an EMBL/GenBank/DDBJ whole genome shotgun (WGS) entry which is preliminary data.</text>
</comment>
<organism evidence="2 3">
    <name type="scientific">Larkinella punicea</name>
    <dbReference type="NCBI Taxonomy" id="2315727"/>
    <lineage>
        <taxon>Bacteria</taxon>
        <taxon>Pseudomonadati</taxon>
        <taxon>Bacteroidota</taxon>
        <taxon>Cytophagia</taxon>
        <taxon>Cytophagales</taxon>
        <taxon>Spirosomataceae</taxon>
        <taxon>Larkinella</taxon>
    </lineage>
</organism>
<feature type="domain" description="PSP proline-rich" evidence="1">
    <location>
        <begin position="3"/>
        <end position="30"/>
    </location>
</feature>
<name>A0A368JV20_9BACT</name>
<evidence type="ECO:0000259" key="1">
    <source>
        <dbReference type="Pfam" id="PF04046"/>
    </source>
</evidence>
<keyword evidence="3" id="KW-1185">Reference proteome</keyword>